<reference evidence="1" key="1">
    <citation type="journal article" date="2020" name="mSystems">
        <title>Genome- and Community-Level Interaction Insights into Carbon Utilization and Element Cycling Functions of Hydrothermarchaeota in Hydrothermal Sediment.</title>
        <authorList>
            <person name="Zhou Z."/>
            <person name="Liu Y."/>
            <person name="Xu W."/>
            <person name="Pan J."/>
            <person name="Luo Z.H."/>
            <person name="Li M."/>
        </authorList>
    </citation>
    <scope>NUCLEOTIDE SEQUENCE</scope>
    <source>
        <strain evidence="1">HyVt-388</strain>
    </source>
</reference>
<evidence type="ECO:0000313" key="2">
    <source>
        <dbReference type="Proteomes" id="UP000885826"/>
    </source>
</evidence>
<dbReference type="SUPFAM" id="SSF89392">
    <property type="entry name" value="Prokaryotic lipoproteins and lipoprotein localization factors"/>
    <property type="match status" value="1"/>
</dbReference>
<protein>
    <submittedName>
        <fullName evidence="1">Uncharacterized protein</fullName>
    </submittedName>
</protein>
<evidence type="ECO:0000313" key="1">
    <source>
        <dbReference type="EMBL" id="HEC78904.1"/>
    </source>
</evidence>
<name>A0A9C9EMX8_UNCW3</name>
<accession>A0A9C9EMX8</accession>
<dbReference type="AlphaFoldDB" id="A0A9C9EMX8"/>
<gene>
    <name evidence="1" type="ORF">ENI34_07155</name>
</gene>
<dbReference type="EMBL" id="DRIG01000075">
    <property type="protein sequence ID" value="HEC78904.1"/>
    <property type="molecule type" value="Genomic_DNA"/>
</dbReference>
<dbReference type="Gene3D" id="2.50.20.10">
    <property type="entry name" value="Lipoprotein localisation LolA/LolB/LppX"/>
    <property type="match status" value="1"/>
</dbReference>
<organism evidence="1 2">
    <name type="scientific">candidate division WOR-3 bacterium</name>
    <dbReference type="NCBI Taxonomy" id="2052148"/>
    <lineage>
        <taxon>Bacteria</taxon>
        <taxon>Bacteria division WOR-3</taxon>
    </lineage>
</organism>
<comment type="caution">
    <text evidence="1">The sequence shown here is derived from an EMBL/GenBank/DDBJ whole genome shotgun (WGS) entry which is preliminary data.</text>
</comment>
<dbReference type="InterPro" id="IPR029046">
    <property type="entry name" value="LolA/LolB/LppX"/>
</dbReference>
<proteinExistence type="predicted"/>
<dbReference type="Proteomes" id="UP000885826">
    <property type="component" value="Unassembled WGS sequence"/>
</dbReference>
<sequence length="232" mass="27036">MKNGKILFPLIFLHLAWSQVLTTVRVDFEKYTEDETGSELICGTIYHKIPHIFFIQVSEPINQIVISQPETLIIYYPEDTLVFKFSTDSSFAVTLLQPFLGALKEDYGLTDLGYQLSRYERRGDTLMTWWRPSGKPRTDLNKFFLVYISNAVHYVELKRKDGTPICTSRYGEHLKYGDYYFPLEISTVYYEDGDSTIEKIKFFNPGFNIELPETVLNFKPPPGVKIEKIPWE</sequence>